<feature type="non-terminal residue" evidence="2">
    <location>
        <position position="159"/>
    </location>
</feature>
<keyword evidence="3" id="KW-1185">Reference proteome</keyword>
<evidence type="ECO:0000256" key="1">
    <source>
        <dbReference type="SAM" id="MobiDB-lite"/>
    </source>
</evidence>
<evidence type="ECO:0000313" key="2">
    <source>
        <dbReference type="EMBL" id="CAH2035512.1"/>
    </source>
</evidence>
<accession>A0ABN8HQQ0</accession>
<proteinExistence type="predicted"/>
<organism evidence="2 3">
    <name type="scientific">Iphiclides podalirius</name>
    <name type="common">scarce swallowtail</name>
    <dbReference type="NCBI Taxonomy" id="110791"/>
    <lineage>
        <taxon>Eukaryota</taxon>
        <taxon>Metazoa</taxon>
        <taxon>Ecdysozoa</taxon>
        <taxon>Arthropoda</taxon>
        <taxon>Hexapoda</taxon>
        <taxon>Insecta</taxon>
        <taxon>Pterygota</taxon>
        <taxon>Neoptera</taxon>
        <taxon>Endopterygota</taxon>
        <taxon>Lepidoptera</taxon>
        <taxon>Glossata</taxon>
        <taxon>Ditrysia</taxon>
        <taxon>Papilionoidea</taxon>
        <taxon>Papilionidae</taxon>
        <taxon>Papilioninae</taxon>
        <taxon>Iphiclides</taxon>
    </lineage>
</organism>
<dbReference type="Proteomes" id="UP000837857">
    <property type="component" value="Chromosome 1"/>
</dbReference>
<sequence length="159" mass="16020">MKEQSGADIAARAGAPFAERRGGGGAGGARVRGKKSAAHTYRRIEHNAASLCVDVDPRASVLATAPPINTYSMAASVATPAPAEAGDVGFQQVSTAARLSTAFDAISLPSDTPLAFSAALLIARLSVRSCSDADVARVASSRFRVAAVSGPASPRGPDA</sequence>
<name>A0ABN8HQQ0_9NEOP</name>
<gene>
    <name evidence="2" type="ORF">IPOD504_LOCUS585</name>
</gene>
<protein>
    <submittedName>
        <fullName evidence="2">Uncharacterized protein</fullName>
    </submittedName>
</protein>
<feature type="region of interest" description="Disordered" evidence="1">
    <location>
        <begin position="1"/>
        <end position="37"/>
    </location>
</feature>
<reference evidence="2" key="1">
    <citation type="submission" date="2022-03" db="EMBL/GenBank/DDBJ databases">
        <authorList>
            <person name="Martin H S."/>
        </authorList>
    </citation>
    <scope>NUCLEOTIDE SEQUENCE</scope>
</reference>
<evidence type="ECO:0000313" key="3">
    <source>
        <dbReference type="Proteomes" id="UP000837857"/>
    </source>
</evidence>
<dbReference type="EMBL" id="OW152813">
    <property type="protein sequence ID" value="CAH2035512.1"/>
    <property type="molecule type" value="Genomic_DNA"/>
</dbReference>